<comment type="cofactor">
    <cofactor evidence="1">
        <name>heme b</name>
        <dbReference type="ChEBI" id="CHEBI:60344"/>
    </cofactor>
</comment>
<organism evidence="13 14">
    <name type="scientific">Brevibacterium jeotgali</name>
    <dbReference type="NCBI Taxonomy" id="1262550"/>
    <lineage>
        <taxon>Bacteria</taxon>
        <taxon>Bacillati</taxon>
        <taxon>Actinomycetota</taxon>
        <taxon>Actinomycetes</taxon>
        <taxon>Micrococcales</taxon>
        <taxon>Brevibacteriaceae</taxon>
        <taxon>Brevibacterium</taxon>
    </lineage>
</organism>
<comment type="similarity">
    <text evidence="8">Belongs to the DyP-type peroxidase family.</text>
</comment>
<feature type="region of interest" description="Disordered" evidence="9">
    <location>
        <begin position="261"/>
        <end position="282"/>
    </location>
</feature>
<dbReference type="OrthoDB" id="9781066at2"/>
<dbReference type="EMBL" id="FXZM01000001">
    <property type="protein sequence ID" value="SMY10621.1"/>
    <property type="molecule type" value="Genomic_DNA"/>
</dbReference>
<evidence type="ECO:0000256" key="7">
    <source>
        <dbReference type="ARBA" id="ARBA00023004"/>
    </source>
</evidence>
<feature type="region of interest" description="Disordered" evidence="9">
    <location>
        <begin position="190"/>
        <end position="209"/>
    </location>
</feature>
<evidence type="ECO:0000256" key="6">
    <source>
        <dbReference type="ARBA" id="ARBA00023002"/>
    </source>
</evidence>
<evidence type="ECO:0000256" key="1">
    <source>
        <dbReference type="ARBA" id="ARBA00001970"/>
    </source>
</evidence>
<reference evidence="14" key="1">
    <citation type="submission" date="2017-03" db="EMBL/GenBank/DDBJ databases">
        <authorList>
            <person name="Monnet C."/>
        </authorList>
    </citation>
    <scope>NUCLEOTIDE SEQUENCE [LARGE SCALE GENOMIC DNA]</scope>
    <source>
        <strain evidence="14">SJ5-8</strain>
    </source>
</reference>
<evidence type="ECO:0000256" key="4">
    <source>
        <dbReference type="ARBA" id="ARBA00022723"/>
    </source>
</evidence>
<dbReference type="SUPFAM" id="SSF54909">
    <property type="entry name" value="Dimeric alpha+beta barrel"/>
    <property type="match status" value="1"/>
</dbReference>
<dbReference type="InterPro" id="IPR048328">
    <property type="entry name" value="Dyp_perox_C"/>
</dbReference>
<evidence type="ECO:0000256" key="5">
    <source>
        <dbReference type="ARBA" id="ARBA00022729"/>
    </source>
</evidence>
<proteinExistence type="inferred from homology"/>
<dbReference type="PANTHER" id="PTHR30521:SF4">
    <property type="entry name" value="DEFERROCHELATASE"/>
    <property type="match status" value="1"/>
</dbReference>
<feature type="domain" description="Dyp-type peroxidase C-terminal" evidence="12">
    <location>
        <begin position="208"/>
        <end position="387"/>
    </location>
</feature>
<feature type="compositionally biased region" description="Basic and acidic residues" evidence="9">
    <location>
        <begin position="261"/>
        <end position="274"/>
    </location>
</feature>
<dbReference type="InterPro" id="IPR006311">
    <property type="entry name" value="TAT_signal"/>
</dbReference>
<sequence>MTALSRRGMLLGGAAAGAGFAALTACTPRPDEQLEDALLDVGSDTVPFFGEHQAGIATKPQAFATFAALTLRDDADADAIRRMLQVLTDDASRLTQGRGALADTEPELAVTPARLTVTLGFGPALVRRVAGASAVPTWLKPLPAFGIDELEDRWTGGDLLLHVAADDQVTVAHAVRMLLKTARATAVPTWRQSGFRRSRGSEEPGTTMRNLFGQVDGTVNLRPGDDDFASGVWSEEGWLKGGTSCVLRRIRMDLDGWDRLDTPGRDQAMGRRQSDGAPLTGEHEFDEPDFEAMGPHGFPVIPDFSHIARARGDDPRPTMLRRSYNYDDDTVGARDGEITDAGLLFLAYQRDVDEGFVPVQRRLDELDLLNQWTTPVGSAVFAIPPGCQEGGFIGDTLF</sequence>
<keyword evidence="6 13" id="KW-0560">Oxidoreductase</keyword>
<dbReference type="InterPro" id="IPR006314">
    <property type="entry name" value="Dyp_peroxidase"/>
</dbReference>
<evidence type="ECO:0000259" key="11">
    <source>
        <dbReference type="Pfam" id="PF04261"/>
    </source>
</evidence>
<dbReference type="RefSeq" id="WP_101586924.1">
    <property type="nucleotide sequence ID" value="NZ_FXZM01000001.1"/>
</dbReference>
<dbReference type="PROSITE" id="PS51404">
    <property type="entry name" value="DYP_PEROXIDASE"/>
    <property type="match status" value="1"/>
</dbReference>
<keyword evidence="3" id="KW-0349">Heme</keyword>
<keyword evidence="7" id="KW-0408">Iron</keyword>
<evidence type="ECO:0000313" key="14">
    <source>
        <dbReference type="Proteomes" id="UP000234462"/>
    </source>
</evidence>
<dbReference type="GO" id="GO:0020037">
    <property type="term" value="F:heme binding"/>
    <property type="evidence" value="ECO:0007669"/>
    <property type="project" value="InterPro"/>
</dbReference>
<keyword evidence="4" id="KW-0479">Metal-binding</keyword>
<evidence type="ECO:0000256" key="2">
    <source>
        <dbReference type="ARBA" id="ARBA00022559"/>
    </source>
</evidence>
<feature type="domain" description="Dyp-type peroxidase N-terminal" evidence="11">
    <location>
        <begin position="53"/>
        <end position="196"/>
    </location>
</feature>
<evidence type="ECO:0000256" key="8">
    <source>
        <dbReference type="ARBA" id="ARBA00025737"/>
    </source>
</evidence>
<dbReference type="PROSITE" id="PS51257">
    <property type="entry name" value="PROKAR_LIPOPROTEIN"/>
    <property type="match status" value="1"/>
</dbReference>
<dbReference type="PANTHER" id="PTHR30521">
    <property type="entry name" value="DEFERROCHELATASE/PEROXIDASE"/>
    <property type="match status" value="1"/>
</dbReference>
<dbReference type="InterPro" id="IPR011008">
    <property type="entry name" value="Dimeric_a/b-barrel"/>
</dbReference>
<protein>
    <submittedName>
        <fullName evidence="13">Dye decolorizing peroxidase</fullName>
        <ecNumber evidence="13">1.11.1.19</ecNumber>
    </submittedName>
</protein>
<evidence type="ECO:0000259" key="12">
    <source>
        <dbReference type="Pfam" id="PF20628"/>
    </source>
</evidence>
<feature type="chain" id="PRO_5013722557" evidence="10">
    <location>
        <begin position="22"/>
        <end position="398"/>
    </location>
</feature>
<name>A0A2H1L127_9MICO</name>
<dbReference type="GO" id="GO:0004601">
    <property type="term" value="F:peroxidase activity"/>
    <property type="evidence" value="ECO:0007669"/>
    <property type="project" value="UniProtKB-KW"/>
</dbReference>
<evidence type="ECO:0000256" key="9">
    <source>
        <dbReference type="SAM" id="MobiDB-lite"/>
    </source>
</evidence>
<keyword evidence="14" id="KW-1185">Reference proteome</keyword>
<dbReference type="Pfam" id="PF20628">
    <property type="entry name" value="Dyp_perox_C"/>
    <property type="match status" value="1"/>
</dbReference>
<feature type="signal peptide" evidence="10">
    <location>
        <begin position="1"/>
        <end position="21"/>
    </location>
</feature>
<dbReference type="NCBIfam" id="TIGR01413">
    <property type="entry name" value="Dyp_perox_fam"/>
    <property type="match status" value="1"/>
</dbReference>
<dbReference type="GO" id="GO:0005829">
    <property type="term" value="C:cytosol"/>
    <property type="evidence" value="ECO:0007669"/>
    <property type="project" value="TreeGrafter"/>
</dbReference>
<evidence type="ECO:0000256" key="3">
    <source>
        <dbReference type="ARBA" id="ARBA00022617"/>
    </source>
</evidence>
<dbReference type="GO" id="GO:0046872">
    <property type="term" value="F:metal ion binding"/>
    <property type="evidence" value="ECO:0007669"/>
    <property type="project" value="UniProtKB-KW"/>
</dbReference>
<evidence type="ECO:0000256" key="10">
    <source>
        <dbReference type="SAM" id="SignalP"/>
    </source>
</evidence>
<dbReference type="EC" id="1.11.1.19" evidence="13"/>
<gene>
    <name evidence="13" type="ORF">BJEO58_00192</name>
</gene>
<dbReference type="AlphaFoldDB" id="A0A2H1L127"/>
<dbReference type="PROSITE" id="PS51318">
    <property type="entry name" value="TAT"/>
    <property type="match status" value="1"/>
</dbReference>
<evidence type="ECO:0000313" key="13">
    <source>
        <dbReference type="EMBL" id="SMY10621.1"/>
    </source>
</evidence>
<keyword evidence="5 10" id="KW-0732">Signal</keyword>
<keyword evidence="2 13" id="KW-0575">Peroxidase</keyword>
<dbReference type="Pfam" id="PF04261">
    <property type="entry name" value="Dyp_perox_N"/>
    <property type="match status" value="1"/>
</dbReference>
<dbReference type="InterPro" id="IPR048327">
    <property type="entry name" value="Dyp_perox_N"/>
</dbReference>
<dbReference type="Proteomes" id="UP000234462">
    <property type="component" value="Unassembled WGS sequence"/>
</dbReference>
<accession>A0A2H1L127</accession>